<sequence length="443" mass="52096">MDTEEDTQPVEPKLYFSDPSVYGNHGKISSRCQIASTLDMLQKLEPSEKEWFKKHKQFRHVWHMARHENNKVMAMWMLLLRTARIEKRKVCWFVVNGVPIRYSMREHALITGFDCHDYELGFNEKEYGNFDFVKRVFGSKNVTVKDVEEKLDSMKDKCNGDRLQVAVLLFLAKIVGDLKAVETFPWGRMTFEDNIKTIYQEMEHCKGKVLDQMLFPGFIIPLEVLAFECIPQLSREYQEVVIGARDGCPLMCKKKLKDSLMKGYPLEEINEKLGTNKDIISILEPLEEQQDLLHRIMEQHEDDDFMDPIADEWNKRLDVEKKEIWWENLYKLDIASRGFGEANVPQVKHLEEQQQENVSAAEHMEEHQQQRNLTSLKELEERLMKAMENGFIEVNQKIDKKIDEFDRRLKNIESLGMNFQYRENIGNAFSAWRDAEAGRTEGE</sequence>
<dbReference type="RefSeq" id="XP_019084343.1">
    <property type="nucleotide sequence ID" value="XM_019228798.1"/>
</dbReference>
<evidence type="ECO:0000313" key="4">
    <source>
        <dbReference type="RefSeq" id="XP_019084343.1"/>
    </source>
</evidence>
<name>A0ABM1QC55_CAMSA</name>
<dbReference type="InterPro" id="IPR005048">
    <property type="entry name" value="DUF287"/>
</dbReference>
<organism evidence="3 4">
    <name type="scientific">Camelina sativa</name>
    <name type="common">False flax</name>
    <name type="synonym">Myagrum sativum</name>
    <dbReference type="NCBI Taxonomy" id="90675"/>
    <lineage>
        <taxon>Eukaryota</taxon>
        <taxon>Viridiplantae</taxon>
        <taxon>Streptophyta</taxon>
        <taxon>Embryophyta</taxon>
        <taxon>Tracheophyta</taxon>
        <taxon>Spermatophyta</taxon>
        <taxon>Magnoliopsida</taxon>
        <taxon>eudicotyledons</taxon>
        <taxon>Gunneridae</taxon>
        <taxon>Pentapetalae</taxon>
        <taxon>rosids</taxon>
        <taxon>malvids</taxon>
        <taxon>Brassicales</taxon>
        <taxon>Brassicaceae</taxon>
        <taxon>Camelineae</taxon>
        <taxon>Camelina</taxon>
    </lineage>
</organism>
<gene>
    <name evidence="4" type="primary">LOC109125970</name>
</gene>
<reference evidence="3" key="1">
    <citation type="journal article" date="2014" name="Nat. Commun.">
        <title>The emerging biofuel crop Camelina sativa retains a highly undifferentiated hexaploid genome structure.</title>
        <authorList>
            <person name="Kagale S."/>
            <person name="Koh C."/>
            <person name="Nixon J."/>
            <person name="Bollina V."/>
            <person name="Clarke W.E."/>
            <person name="Tuteja R."/>
            <person name="Spillane C."/>
            <person name="Robinson S.J."/>
            <person name="Links M.G."/>
            <person name="Clarke C."/>
            <person name="Higgins E.E."/>
            <person name="Huebert T."/>
            <person name="Sharpe A.G."/>
            <person name="Parkin I.A."/>
        </authorList>
    </citation>
    <scope>NUCLEOTIDE SEQUENCE [LARGE SCALE GENOMIC DNA]</scope>
    <source>
        <strain evidence="3">cv. DH55</strain>
    </source>
</reference>
<evidence type="ECO:0000313" key="3">
    <source>
        <dbReference type="Proteomes" id="UP000694864"/>
    </source>
</evidence>
<dbReference type="InterPro" id="IPR015410">
    <property type="entry name" value="DUF1985"/>
</dbReference>
<evidence type="ECO:0000259" key="1">
    <source>
        <dbReference type="Pfam" id="PF03384"/>
    </source>
</evidence>
<dbReference type="PANTHER" id="PTHR48449:SF1">
    <property type="entry name" value="DUF1985 DOMAIN-CONTAINING PROTEIN"/>
    <property type="match status" value="1"/>
</dbReference>
<dbReference type="PANTHER" id="PTHR48449">
    <property type="entry name" value="DUF1985 DOMAIN-CONTAINING PROTEIN"/>
    <property type="match status" value="1"/>
</dbReference>
<dbReference type="GeneID" id="109125970"/>
<proteinExistence type="predicted"/>
<keyword evidence="3" id="KW-1185">Reference proteome</keyword>
<dbReference type="Proteomes" id="UP000694864">
    <property type="component" value="Chromosome 8"/>
</dbReference>
<evidence type="ECO:0000259" key="2">
    <source>
        <dbReference type="Pfam" id="PF09331"/>
    </source>
</evidence>
<dbReference type="Pfam" id="PF03384">
    <property type="entry name" value="DUF287"/>
    <property type="match status" value="1"/>
</dbReference>
<feature type="domain" description="DUF287" evidence="1">
    <location>
        <begin position="279"/>
        <end position="330"/>
    </location>
</feature>
<accession>A0ABM1QC55</accession>
<reference evidence="4" key="2">
    <citation type="submission" date="2025-08" db="UniProtKB">
        <authorList>
            <consortium name="RefSeq"/>
        </authorList>
    </citation>
    <scope>IDENTIFICATION</scope>
    <source>
        <tissue evidence="4">Leaf</tissue>
    </source>
</reference>
<protein>
    <submittedName>
        <fullName evidence="4">Uncharacterized protein At3g43530-like</fullName>
    </submittedName>
</protein>
<dbReference type="Pfam" id="PF09331">
    <property type="entry name" value="DUF1985"/>
    <property type="match status" value="1"/>
</dbReference>
<feature type="domain" description="DUF1985" evidence="2">
    <location>
        <begin position="79"/>
        <end position="175"/>
    </location>
</feature>